<reference evidence="3" key="1">
    <citation type="submission" date="2017-09" db="EMBL/GenBank/DDBJ databases">
        <title>Depth-based differentiation of microbial function through sediment-hosted aquifers and enrichment of novel symbionts in the deep terrestrial subsurface.</title>
        <authorList>
            <person name="Probst A.J."/>
            <person name="Ladd B."/>
            <person name="Jarett J.K."/>
            <person name="Geller-Mcgrath D.E."/>
            <person name="Sieber C.M.K."/>
            <person name="Emerson J.B."/>
            <person name="Anantharaman K."/>
            <person name="Thomas B.C."/>
            <person name="Malmstrom R."/>
            <person name="Stieglmeier M."/>
            <person name="Klingl A."/>
            <person name="Woyke T."/>
            <person name="Ryan C.M."/>
            <person name="Banfield J.F."/>
        </authorList>
    </citation>
    <scope>NUCLEOTIDE SEQUENCE [LARGE SCALE GENOMIC DNA]</scope>
</reference>
<evidence type="ECO:0000256" key="1">
    <source>
        <dbReference type="SAM" id="Phobius"/>
    </source>
</evidence>
<feature type="transmembrane region" description="Helical" evidence="1">
    <location>
        <begin position="153"/>
        <end position="172"/>
    </location>
</feature>
<dbReference type="EMBL" id="PFLI01000175">
    <property type="protein sequence ID" value="PIY71648.1"/>
    <property type="molecule type" value="Genomic_DNA"/>
</dbReference>
<dbReference type="Proteomes" id="UP000229401">
    <property type="component" value="Unassembled WGS sequence"/>
</dbReference>
<comment type="caution">
    <text evidence="2">The sequence shown here is derived from an EMBL/GenBank/DDBJ whole genome shotgun (WGS) entry which is preliminary data.</text>
</comment>
<gene>
    <name evidence="2" type="ORF">COY87_05055</name>
</gene>
<sequence>MKKKFLKGFLIFGLFLAVSLLFYYKMFWSELFFDRSTVGAVYGETQATEWGMQNIYDNLIQGKNPFIPIKSILYPFGLDLVGSDVGFAFNFIFFRPFLSAHQSLAMIVVFSLILASCGMYALLRLMDISAMTSFLIALAYGNMTFLTARLGHLGYFVIYLFPWFFYFCLLFIKSEKKFLKILSSLLVPFIFLMTLWQNMYYFIILSIACIFFAIYFLIYKHKELFLFIKKNLIYFLLAIFVFSLLIIPWLKMLYQTLLFSEAPKGLGWNGAIEFSSDLFGIFIPGSDNFYYGKFISKLAKNSLFIGGIFENFNYPGIIILTVYFALVLFRNKIPKKIKESIRPYLSASILFFLLTLGPFLHIAGQWFIQLEEGIRLVLPLPFVILHYIPFIGNIRAPGRLSVGMTFFAYIVCAYLFDALFKGKSKKFIIFFSILVLTVFIADHRPINDIGVAPYSYPKKIYSYIGQDKDGFSVLEIPFSVRDGFTYFGDFNSVGITIGQSYYKKPVITGYSGRIPDYVKQYYQEDPFIGYLGRVIDLNIKSNPIVNTLNLSDWKEPDIEGSLNSINFLDIKYIIVKETYPYKQKVENFLEKLNYKKIMTDVNHYVLYERDLTNKKFLNINPVNEKSRQLLGMGWYASEKDFRWSNRRSSIMFKTDSKKNLVLHLEAASFYKSIPLKVFINKKLIDQLVMDSNFKKYQLEISKNNIENGINTVYFIFDKGYQPSKVISGNLDERRLSSQFKKIWLDEK</sequence>
<feature type="transmembrane region" description="Helical" evidence="1">
    <location>
        <begin position="349"/>
        <end position="368"/>
    </location>
</feature>
<keyword evidence="1" id="KW-0472">Membrane</keyword>
<feature type="transmembrane region" description="Helical" evidence="1">
    <location>
        <begin position="179"/>
        <end position="196"/>
    </location>
</feature>
<dbReference type="AlphaFoldDB" id="A0A2M7QHZ5"/>
<feature type="transmembrane region" description="Helical" evidence="1">
    <location>
        <begin position="104"/>
        <end position="123"/>
    </location>
</feature>
<feature type="transmembrane region" description="Helical" evidence="1">
    <location>
        <begin position="312"/>
        <end position="329"/>
    </location>
</feature>
<proteinExistence type="predicted"/>
<evidence type="ECO:0008006" key="4">
    <source>
        <dbReference type="Google" id="ProtNLM"/>
    </source>
</evidence>
<name>A0A2M7QHZ5_9BACT</name>
<evidence type="ECO:0000313" key="3">
    <source>
        <dbReference type="Proteomes" id="UP000229401"/>
    </source>
</evidence>
<keyword evidence="1" id="KW-0812">Transmembrane</keyword>
<accession>A0A2M7QHZ5</accession>
<keyword evidence="1" id="KW-1133">Transmembrane helix</keyword>
<feature type="transmembrane region" description="Helical" evidence="1">
    <location>
        <begin position="231"/>
        <end position="250"/>
    </location>
</feature>
<evidence type="ECO:0000313" key="2">
    <source>
        <dbReference type="EMBL" id="PIY71648.1"/>
    </source>
</evidence>
<feature type="transmembrane region" description="Helical" evidence="1">
    <location>
        <begin position="202"/>
        <end position="219"/>
    </location>
</feature>
<feature type="transmembrane region" description="Helical" evidence="1">
    <location>
        <begin position="72"/>
        <end position="92"/>
    </location>
</feature>
<protein>
    <recommendedName>
        <fullName evidence="4">Glycosyltransferase RgtA/B/C/D-like domain-containing protein</fullName>
    </recommendedName>
</protein>
<feature type="transmembrane region" description="Helical" evidence="1">
    <location>
        <begin position="400"/>
        <end position="420"/>
    </location>
</feature>
<feature type="transmembrane region" description="Helical" evidence="1">
    <location>
        <begin position="6"/>
        <end position="24"/>
    </location>
</feature>
<organism evidence="2 3">
    <name type="scientific">Candidatus Roizmanbacteria bacterium CG_4_10_14_0_8_um_filter_33_9</name>
    <dbReference type="NCBI Taxonomy" id="1974826"/>
    <lineage>
        <taxon>Bacteria</taxon>
        <taxon>Candidatus Roizmaniibacteriota</taxon>
    </lineage>
</organism>